<keyword evidence="4 9" id="KW-1133">Transmembrane helix</keyword>
<dbReference type="GO" id="GO:0043022">
    <property type="term" value="F:ribosome binding"/>
    <property type="evidence" value="ECO:0007669"/>
    <property type="project" value="InterPro"/>
</dbReference>
<evidence type="ECO:0000256" key="8">
    <source>
        <dbReference type="SAM" id="MobiDB-lite"/>
    </source>
</evidence>
<evidence type="ECO:0000256" key="6">
    <source>
        <dbReference type="ARBA" id="ARBA00023136"/>
    </source>
</evidence>
<keyword evidence="3" id="KW-0999">Mitochondrion inner membrane</keyword>
<name>A0A6G1LRK0_ORBOL</name>
<keyword evidence="2 9" id="KW-0812">Transmembrane</keyword>
<evidence type="ECO:0000313" key="10">
    <source>
        <dbReference type="EMBL" id="KAF3161114.1"/>
    </source>
</evidence>
<feature type="region of interest" description="Disordered" evidence="8">
    <location>
        <begin position="44"/>
        <end position="67"/>
    </location>
</feature>
<evidence type="ECO:0000256" key="4">
    <source>
        <dbReference type="ARBA" id="ARBA00022989"/>
    </source>
</evidence>
<organism evidence="10 11">
    <name type="scientific">Orbilia oligospora</name>
    <name type="common">Nematode-trapping fungus</name>
    <name type="synonym">Arthrobotrys oligospora</name>
    <dbReference type="NCBI Taxonomy" id="2813651"/>
    <lineage>
        <taxon>Eukaryota</taxon>
        <taxon>Fungi</taxon>
        <taxon>Dikarya</taxon>
        <taxon>Ascomycota</taxon>
        <taxon>Pezizomycotina</taxon>
        <taxon>Orbiliomycetes</taxon>
        <taxon>Orbiliales</taxon>
        <taxon>Orbiliaceae</taxon>
        <taxon>Orbilia</taxon>
    </lineage>
</organism>
<evidence type="ECO:0000256" key="5">
    <source>
        <dbReference type="ARBA" id="ARBA00023128"/>
    </source>
</evidence>
<evidence type="ECO:0000256" key="2">
    <source>
        <dbReference type="ARBA" id="ARBA00022692"/>
    </source>
</evidence>
<feature type="transmembrane region" description="Helical" evidence="9">
    <location>
        <begin position="160"/>
        <end position="181"/>
    </location>
</feature>
<accession>A0A6G1LRK0</accession>
<keyword evidence="6 9" id="KW-0472">Membrane</keyword>
<dbReference type="Proteomes" id="UP000479691">
    <property type="component" value="Unassembled WGS sequence"/>
</dbReference>
<dbReference type="PROSITE" id="PS51758">
    <property type="entry name" value="LETM1_RBD"/>
    <property type="match status" value="1"/>
</dbReference>
<evidence type="ECO:0000256" key="1">
    <source>
        <dbReference type="ARBA" id="ARBA00004434"/>
    </source>
</evidence>
<dbReference type="GO" id="GO:0030003">
    <property type="term" value="P:intracellular monoatomic cation homeostasis"/>
    <property type="evidence" value="ECO:0007669"/>
    <property type="project" value="TreeGrafter"/>
</dbReference>
<dbReference type="InterPro" id="IPR044202">
    <property type="entry name" value="LETM1/MDM38-like"/>
</dbReference>
<dbReference type="GO" id="GO:0005743">
    <property type="term" value="C:mitochondrial inner membrane"/>
    <property type="evidence" value="ECO:0007669"/>
    <property type="project" value="UniProtKB-SubCell"/>
</dbReference>
<gene>
    <name evidence="10" type="ORF">TWF788_002764</name>
</gene>
<dbReference type="InterPro" id="IPR033122">
    <property type="entry name" value="LETM1-like_RBD"/>
</dbReference>
<evidence type="ECO:0000313" key="11">
    <source>
        <dbReference type="Proteomes" id="UP000479691"/>
    </source>
</evidence>
<evidence type="ECO:0000256" key="3">
    <source>
        <dbReference type="ARBA" id="ARBA00022792"/>
    </source>
</evidence>
<dbReference type="PANTHER" id="PTHR14009">
    <property type="entry name" value="LEUCINE ZIPPER-EF-HAND CONTAINING TRANSMEMBRANE PROTEIN"/>
    <property type="match status" value="1"/>
</dbReference>
<sequence length="339" mass="38206">MQSTVFWKKTQMTSTATTLVAGKVATATVAAARARGRLPLQSKKKAFYSTSSSSAPPQPDPRYDSPINAPLSTLPAHLDLPPPRKPGESLFGYYFKIGKGYLSFYKTGLKNAAWVNPRLAGPVMSRWRDDRGYAGIVQNKWITRCDLQLLKRNQHDFRRIPLFAVLFTVCGEFTPFVVALFSNIVPITCRIPSQIESDRKKREHRIKASFEAFLPSTSINRPVEGLDKLTWKEKVHCSTVVGRHSGLWPSRILPLPFGFVLHKRLRRYEIYLSTDDLLIAKGGGVMKLSPPELGIACVDRGIRVLGKSEQQLRAELQRWLTDSKKGVTIWERWLALPTS</sequence>
<keyword evidence="5 7" id="KW-0496">Mitochondrion</keyword>
<reference evidence="10 11" key="1">
    <citation type="submission" date="2019-06" db="EMBL/GenBank/DDBJ databases">
        <authorList>
            <person name="Palmer J.M."/>
        </authorList>
    </citation>
    <scope>NUCLEOTIDE SEQUENCE [LARGE SCALE GENOMIC DNA]</scope>
    <source>
        <strain evidence="10 11">TWF788</strain>
    </source>
</reference>
<dbReference type="PANTHER" id="PTHR14009:SF6">
    <property type="entry name" value="LETM1 RBD DOMAIN-CONTAINING PROTEIN"/>
    <property type="match status" value="1"/>
</dbReference>
<protein>
    <submittedName>
        <fullName evidence="10">Uncharacterized protein</fullName>
    </submittedName>
</protein>
<evidence type="ECO:0000256" key="7">
    <source>
        <dbReference type="PROSITE-ProRule" id="PRU01094"/>
    </source>
</evidence>
<comment type="subcellular location">
    <subcellularLocation>
        <location evidence="1">Mitochondrion inner membrane</location>
        <topology evidence="1">Single-pass membrane protein</topology>
    </subcellularLocation>
</comment>
<dbReference type="AlphaFoldDB" id="A0A6G1LRK0"/>
<dbReference type="Pfam" id="PF07766">
    <property type="entry name" value="LETM1_RBD"/>
    <property type="match status" value="1"/>
</dbReference>
<proteinExistence type="predicted"/>
<evidence type="ECO:0000256" key="9">
    <source>
        <dbReference type="SAM" id="Phobius"/>
    </source>
</evidence>
<comment type="caution">
    <text evidence="10">The sequence shown here is derived from an EMBL/GenBank/DDBJ whole genome shotgun (WGS) entry which is preliminary data.</text>
</comment>
<dbReference type="EMBL" id="JAABOE010000152">
    <property type="protein sequence ID" value="KAF3161114.1"/>
    <property type="molecule type" value="Genomic_DNA"/>
</dbReference>